<dbReference type="InterPro" id="IPR004869">
    <property type="entry name" value="MMPL_dom"/>
</dbReference>
<dbReference type="EMBL" id="MVHS01000017">
    <property type="protein sequence ID" value="ORA70958.1"/>
    <property type="molecule type" value="Genomic_DNA"/>
</dbReference>
<feature type="transmembrane region" description="Helical" evidence="7">
    <location>
        <begin position="769"/>
        <end position="787"/>
    </location>
</feature>
<feature type="domain" description="Membrane transport protein MMPL" evidence="8">
    <location>
        <begin position="610"/>
        <end position="942"/>
    </location>
</feature>
<evidence type="ECO:0000259" key="8">
    <source>
        <dbReference type="Pfam" id="PF03176"/>
    </source>
</evidence>
<keyword evidence="5 7" id="KW-1133">Transmembrane helix</keyword>
<feature type="transmembrane region" description="Helical" evidence="7">
    <location>
        <begin position="828"/>
        <end position="851"/>
    </location>
</feature>
<name>A0A1X0DF16_9MYCO</name>
<evidence type="ECO:0000256" key="7">
    <source>
        <dbReference type="SAM" id="Phobius"/>
    </source>
</evidence>
<dbReference type="RefSeq" id="WP_179961238.1">
    <property type="nucleotide sequence ID" value="NZ_AP022618.1"/>
</dbReference>
<dbReference type="InterPro" id="IPR050545">
    <property type="entry name" value="Mycobact_MmpL"/>
</dbReference>
<evidence type="ECO:0000256" key="2">
    <source>
        <dbReference type="ARBA" id="ARBA00010157"/>
    </source>
</evidence>
<comment type="subcellular location">
    <subcellularLocation>
        <location evidence="1">Cell membrane</location>
        <topology evidence="1">Multi-pass membrane protein</topology>
    </subcellularLocation>
</comment>
<comment type="caution">
    <text evidence="9">The sequence shown here is derived from an EMBL/GenBank/DDBJ whole genome shotgun (WGS) entry which is preliminary data.</text>
</comment>
<gene>
    <name evidence="9" type="ORF">BST26_09635</name>
</gene>
<evidence type="ECO:0000313" key="9">
    <source>
        <dbReference type="EMBL" id="ORA70958.1"/>
    </source>
</evidence>
<evidence type="ECO:0000256" key="1">
    <source>
        <dbReference type="ARBA" id="ARBA00004651"/>
    </source>
</evidence>
<dbReference type="AlphaFoldDB" id="A0A1X0DF16"/>
<accession>A0A1X0DF16</accession>
<feature type="transmembrane region" description="Helical" evidence="7">
    <location>
        <begin position="333"/>
        <end position="355"/>
    </location>
</feature>
<feature type="transmembrane region" description="Helical" evidence="7">
    <location>
        <begin position="382"/>
        <end position="404"/>
    </location>
</feature>
<feature type="transmembrane region" description="Helical" evidence="7">
    <location>
        <begin position="793"/>
        <end position="816"/>
    </location>
</feature>
<dbReference type="STRING" id="444597.BST26_09635"/>
<dbReference type="Gene3D" id="1.20.1640.10">
    <property type="entry name" value="Multidrug efflux transporter AcrB transmembrane domain"/>
    <property type="match status" value="2"/>
</dbReference>
<feature type="transmembrane region" description="Helical" evidence="7">
    <location>
        <begin position="198"/>
        <end position="217"/>
    </location>
</feature>
<feature type="transmembrane region" description="Helical" evidence="7">
    <location>
        <begin position="863"/>
        <end position="883"/>
    </location>
</feature>
<dbReference type="SUPFAM" id="SSF82866">
    <property type="entry name" value="Multidrug efflux transporter AcrB transmembrane domain"/>
    <property type="match status" value="2"/>
</dbReference>
<dbReference type="FunFam" id="1.20.1640.10:FF:000020">
    <property type="entry name" value="Transmembrane transport protein MmpL10"/>
    <property type="match status" value="1"/>
</dbReference>
<dbReference type="NCBIfam" id="TIGR00833">
    <property type="entry name" value="actII"/>
    <property type="match status" value="1"/>
</dbReference>
<keyword evidence="3" id="KW-1003">Cell membrane</keyword>
<feature type="transmembrane region" description="Helical" evidence="7">
    <location>
        <begin position="223"/>
        <end position="246"/>
    </location>
</feature>
<feature type="transmembrane region" description="Helical" evidence="7">
    <location>
        <begin position="25"/>
        <end position="44"/>
    </location>
</feature>
<reference evidence="9 10" key="1">
    <citation type="submission" date="2016-12" db="EMBL/GenBank/DDBJ databases">
        <title>The new phylogeny of genus Mycobacterium.</title>
        <authorList>
            <person name="Tortoli E."/>
            <person name="Trovato A."/>
            <person name="Cirillo D.M."/>
        </authorList>
    </citation>
    <scope>NUCLEOTIDE SEQUENCE [LARGE SCALE GENOMIC DNA]</scope>
    <source>
        <strain evidence="9 10">DSM 45130</strain>
    </source>
</reference>
<evidence type="ECO:0000256" key="3">
    <source>
        <dbReference type="ARBA" id="ARBA00022475"/>
    </source>
</evidence>
<dbReference type="InterPro" id="IPR004707">
    <property type="entry name" value="MmpL_fam"/>
</dbReference>
<dbReference type="Pfam" id="PF03176">
    <property type="entry name" value="MMPL"/>
    <property type="match status" value="2"/>
</dbReference>
<feature type="transmembrane region" description="Helical" evidence="7">
    <location>
        <begin position="258"/>
        <end position="279"/>
    </location>
</feature>
<keyword evidence="6 7" id="KW-0472">Membrane</keyword>
<feature type="transmembrane region" description="Helical" evidence="7">
    <location>
        <begin position="299"/>
        <end position="321"/>
    </location>
</feature>
<proteinExistence type="inferred from homology"/>
<keyword evidence="10" id="KW-1185">Reference proteome</keyword>
<keyword evidence="4 7" id="KW-0812">Transmembrane</keyword>
<evidence type="ECO:0000256" key="5">
    <source>
        <dbReference type="ARBA" id="ARBA00022989"/>
    </source>
</evidence>
<feature type="domain" description="Membrane transport protein MMPL" evidence="8">
    <location>
        <begin position="57"/>
        <end position="386"/>
    </location>
</feature>
<comment type="similarity">
    <text evidence="2">Belongs to the resistance-nodulation-cell division (RND) (TC 2.A.6) family. MmpL subfamily.</text>
</comment>
<feature type="transmembrane region" description="Helical" evidence="7">
    <location>
        <begin position="890"/>
        <end position="908"/>
    </location>
</feature>
<dbReference type="PANTHER" id="PTHR33406">
    <property type="entry name" value="MEMBRANE PROTEIN MJ1562-RELATED"/>
    <property type="match status" value="1"/>
</dbReference>
<evidence type="ECO:0000256" key="6">
    <source>
        <dbReference type="ARBA" id="ARBA00023136"/>
    </source>
</evidence>
<evidence type="ECO:0000256" key="4">
    <source>
        <dbReference type="ARBA" id="ARBA00022692"/>
    </source>
</evidence>
<evidence type="ECO:0000313" key="10">
    <source>
        <dbReference type="Proteomes" id="UP000192801"/>
    </source>
</evidence>
<protein>
    <recommendedName>
        <fullName evidence="8">Membrane transport protein MMPL domain-containing protein</fullName>
    </recommendedName>
</protein>
<sequence length="955" mass="103322">MVGGTVRPVHRRPRPIGPANRIRRLAVPIIIGWVAVVALLNTAIPPLEVVGKMRAVSMSPGYAPSVTAMKRIGEVFGEFHSDSSVMIVVEGENPLDADAHHAYDRLVHRLREDHTHVEFVQDLWSDPLTAAGVQSNDGMATYVQVYLAGNQGESLANESVQAVQRVVSQTTAPPGVRIYVTGPSALASDEQQAGDRSAIVITLLTFVVITAMLALVYRAIGTVLIVLAMVLLGLLASRGTVALLAYHQVIGLTTFVTNLLVTLTIAAATDYAIFLIGRYQEARTNGEDPEAAYYTMFHGTAHVIVASGSTIAGATLCLHFTRLPYFQTLGIPLAVGMVVAVSAAVTLGPAVVAVASRFGRLEPKRAVRIREWRRVGALIARWPAPVLLGAAALSLIGLVTLLGYRTNYNERNYLPGSLPAMAGDAAAERHFSTARMNQEFLLIETDRDVRNPADFLVLDRIARAVVAMPGISRVQAITRPDGTPTKFSTLPAQLSMQGAVQNLNEEYLWDRIRGGRQQTADIAATIDTLTRMQTLLTDMAATTHTMVAKMHQTVEDVGQLRDSIGDFDDFLYPLRSYLYWEPHCFDIGLCWSVRSIFDALDGADVATADLDALVVDLDRIDTLMPQLLAQIPAQITTLRNTKESLAQVTSVQGGLLEQTSAMQRGQTAMGRAFNDARNDDTFYLPPETFENPDFTKGMKNFVSPDGHAVRFIITHDGDPLTPEGITRIDGIKLAAREAVKGTPLEGSTVRVAGTTSVFKDMKDGNNYDLWVAGISAMCLIFVVMLIVTRSLVAAGVIVGTVVVSLGASFGLSMLLWQHIIGLDLHFMVMAMALIVLLAVGADYNLLLVARFKEEIHAGCRTGIIRAMGGTGSVVTSAGLVFAFTMMSMAVSELVVVAQIGTTIGLGLLFDTLVIRSFMTPAVAVLLGRWFWWPQMVRTRPAPSPWPQPLNSTRAG</sequence>
<dbReference type="GO" id="GO:0005886">
    <property type="term" value="C:plasma membrane"/>
    <property type="evidence" value="ECO:0007669"/>
    <property type="project" value="UniProtKB-SubCell"/>
</dbReference>
<organism evidence="9 10">
    <name type="scientific">Mycolicibacterium insubricum</name>
    <dbReference type="NCBI Taxonomy" id="444597"/>
    <lineage>
        <taxon>Bacteria</taxon>
        <taxon>Bacillati</taxon>
        <taxon>Actinomycetota</taxon>
        <taxon>Actinomycetes</taxon>
        <taxon>Mycobacteriales</taxon>
        <taxon>Mycobacteriaceae</taxon>
        <taxon>Mycolicibacterium</taxon>
    </lineage>
</organism>
<dbReference type="PANTHER" id="PTHR33406:SF6">
    <property type="entry name" value="MEMBRANE PROTEIN YDGH-RELATED"/>
    <property type="match status" value="1"/>
</dbReference>
<dbReference type="Proteomes" id="UP000192801">
    <property type="component" value="Unassembled WGS sequence"/>
</dbReference>
<dbReference type="FunFam" id="1.20.1640.10:FF:000018">
    <property type="entry name" value="Transmembrane transport protein MmpL10"/>
    <property type="match status" value="1"/>
</dbReference>